<evidence type="ECO:0000256" key="1">
    <source>
        <dbReference type="SAM" id="MobiDB-lite"/>
    </source>
</evidence>
<accession>A0A382KE02</accession>
<reference evidence="2" key="1">
    <citation type="submission" date="2018-05" db="EMBL/GenBank/DDBJ databases">
        <authorList>
            <person name="Lanie J.A."/>
            <person name="Ng W.-L."/>
            <person name="Kazmierczak K.M."/>
            <person name="Andrzejewski T.M."/>
            <person name="Davidsen T.M."/>
            <person name="Wayne K.J."/>
            <person name="Tettelin H."/>
            <person name="Glass J.I."/>
            <person name="Rusch D."/>
            <person name="Podicherti R."/>
            <person name="Tsui H.-C.T."/>
            <person name="Winkler M.E."/>
        </authorList>
    </citation>
    <scope>NUCLEOTIDE SEQUENCE</scope>
</reference>
<gene>
    <name evidence="2" type="ORF">METZ01_LOCUS274456</name>
</gene>
<evidence type="ECO:0000313" key="2">
    <source>
        <dbReference type="EMBL" id="SVC21602.1"/>
    </source>
</evidence>
<sequence>MTFCKHAKQLVHHRCGNEGSGPRGIPWRCNLDDIGPDHGKSVELPNKGENFPARKSTCLRG</sequence>
<name>A0A382KE02_9ZZZZ</name>
<proteinExistence type="predicted"/>
<feature type="region of interest" description="Disordered" evidence="1">
    <location>
        <begin position="39"/>
        <end position="61"/>
    </location>
</feature>
<feature type="non-terminal residue" evidence="2">
    <location>
        <position position="61"/>
    </location>
</feature>
<dbReference type="AlphaFoldDB" id="A0A382KE02"/>
<dbReference type="EMBL" id="UINC01079523">
    <property type="protein sequence ID" value="SVC21602.1"/>
    <property type="molecule type" value="Genomic_DNA"/>
</dbReference>
<organism evidence="2">
    <name type="scientific">marine metagenome</name>
    <dbReference type="NCBI Taxonomy" id="408172"/>
    <lineage>
        <taxon>unclassified sequences</taxon>
        <taxon>metagenomes</taxon>
        <taxon>ecological metagenomes</taxon>
    </lineage>
</organism>
<protein>
    <submittedName>
        <fullName evidence="2">Uncharacterized protein</fullName>
    </submittedName>
</protein>